<dbReference type="RefSeq" id="WP_052420464.1">
    <property type="nucleotide sequence ID" value="NZ_JMCB01000016.1"/>
</dbReference>
<name>A0A085W7U2_9BACT</name>
<proteinExistence type="predicted"/>
<dbReference type="EMBL" id="JMCB01000016">
    <property type="protein sequence ID" value="KFE63755.1"/>
    <property type="molecule type" value="Genomic_DNA"/>
</dbReference>
<evidence type="ECO:0000256" key="2">
    <source>
        <dbReference type="SAM" id="SignalP"/>
    </source>
</evidence>
<protein>
    <recommendedName>
        <fullName evidence="5">Zinc resistance-associated protein</fullName>
    </recommendedName>
</protein>
<dbReference type="OrthoDB" id="5513345at2"/>
<organism evidence="3 4">
    <name type="scientific">Hyalangium minutum</name>
    <dbReference type="NCBI Taxonomy" id="394096"/>
    <lineage>
        <taxon>Bacteria</taxon>
        <taxon>Pseudomonadati</taxon>
        <taxon>Myxococcota</taxon>
        <taxon>Myxococcia</taxon>
        <taxon>Myxococcales</taxon>
        <taxon>Cystobacterineae</taxon>
        <taxon>Archangiaceae</taxon>
        <taxon>Hyalangium</taxon>
    </lineage>
</organism>
<dbReference type="PATRIC" id="fig|394096.3.peg.6856"/>
<dbReference type="Gene3D" id="1.20.120.1490">
    <property type="match status" value="1"/>
</dbReference>
<feature type="compositionally biased region" description="Pro residues" evidence="1">
    <location>
        <begin position="81"/>
        <end position="90"/>
    </location>
</feature>
<comment type="caution">
    <text evidence="3">The sequence shown here is derived from an EMBL/GenBank/DDBJ whole genome shotgun (WGS) entry which is preliminary data.</text>
</comment>
<feature type="chain" id="PRO_5001799643" description="Zinc resistance-associated protein" evidence="2">
    <location>
        <begin position="21"/>
        <end position="168"/>
    </location>
</feature>
<dbReference type="AlphaFoldDB" id="A0A085W7U2"/>
<dbReference type="Proteomes" id="UP000028725">
    <property type="component" value="Unassembled WGS sequence"/>
</dbReference>
<keyword evidence="4" id="KW-1185">Reference proteome</keyword>
<accession>A0A085W7U2</accession>
<keyword evidence="2" id="KW-0732">Signal</keyword>
<feature type="region of interest" description="Disordered" evidence="1">
    <location>
        <begin position="147"/>
        <end position="168"/>
    </location>
</feature>
<evidence type="ECO:0008006" key="5">
    <source>
        <dbReference type="Google" id="ProtNLM"/>
    </source>
</evidence>
<evidence type="ECO:0000313" key="4">
    <source>
        <dbReference type="Proteomes" id="UP000028725"/>
    </source>
</evidence>
<feature type="compositionally biased region" description="Basic and acidic residues" evidence="1">
    <location>
        <begin position="147"/>
        <end position="161"/>
    </location>
</feature>
<sequence>MSLKKLSLVVMLVAPLLASAQGYPKHEGGHPRGPPSSLNLLLWKQQELALTAEQVAQVEALQAALEQQNAPIQEQLEALRPPRPPGPPPSDAERMKGPPPDTEEMRALRQQVEPLFTQLRANDEAAYAEAEKLLSDSQKARAQELIAQEREQHQRRHEAMRQRMQNNL</sequence>
<gene>
    <name evidence="3" type="ORF">DB31_2523</name>
</gene>
<feature type="region of interest" description="Disordered" evidence="1">
    <location>
        <begin position="69"/>
        <end position="104"/>
    </location>
</feature>
<evidence type="ECO:0000313" key="3">
    <source>
        <dbReference type="EMBL" id="KFE63755.1"/>
    </source>
</evidence>
<feature type="signal peptide" evidence="2">
    <location>
        <begin position="1"/>
        <end position="20"/>
    </location>
</feature>
<reference evidence="3 4" key="1">
    <citation type="submission" date="2014-04" db="EMBL/GenBank/DDBJ databases">
        <title>Genome assembly of Hyalangium minutum DSM 14724.</title>
        <authorList>
            <person name="Sharma G."/>
            <person name="Subramanian S."/>
        </authorList>
    </citation>
    <scope>NUCLEOTIDE SEQUENCE [LARGE SCALE GENOMIC DNA]</scope>
    <source>
        <strain evidence="3 4">DSM 14724</strain>
    </source>
</reference>
<evidence type="ECO:0000256" key="1">
    <source>
        <dbReference type="SAM" id="MobiDB-lite"/>
    </source>
</evidence>